<dbReference type="InterPro" id="IPR036226">
    <property type="entry name" value="LipOase_C_sf"/>
</dbReference>
<comment type="caution">
    <text evidence="5">Lacks conserved residue(s) required for the propagation of feature annotation.</text>
</comment>
<feature type="domain" description="Lipoxygenase" evidence="8">
    <location>
        <begin position="143"/>
        <end position="670"/>
    </location>
</feature>
<proteinExistence type="predicted"/>
<dbReference type="OrthoDB" id="407298at2759"/>
<dbReference type="InterPro" id="IPR000907">
    <property type="entry name" value="LipOase"/>
</dbReference>
<sequence length="670" mass="75984">MGTCISKTAQPDIGTSEAEEKTNSMSVTKASYKITVKTGDQKGAGTDVNVYIILHGKGIKTNESKLDNFFKNDFERGKVDTFSFDSEVDISEVQRIELRRDNCGLYSNWYVDWIEVTIGKKNITFIFPAMKWIKANGRYFFHHETCLPQNDLFLESRKLELQTIQAEYQLKVHIPGLPAQVKKLPEDEKFSFHYKVTVALKGLKLKGESFKLMLTNGIEWENVDDVKTTYTKAFGVPQGSKDFNDNAKFGRQRLSSLNSLLIELCTKIPQNFGVTEDMIKDFLENKTMKQAMDGKKLFIVDLAILEDCPTKRKDLVMTCPLALFYFNDSNRLMPIAIQLFQKKGPGNPVFLPSDPKYTWMSAKMWYNLADSTYHQAVTHLNNTHLMMEGINPHFLYLMAINSLALATLIDPGGIIDNNSNAGIEGHFHIIRKSLPFWKLDLHGTLPEDLKRRGVFDESVLTGAYHMRDDALLLYDAIKTYVEKYVLLYYSTDSSLTADYELQSWGAELVKSRDDGGVGILGVPGDGKFKTADQLVLTLTSIIYTCSAGHAAANFQQYDEYGSPFNYPYYLSGVPPKDKSPVTEETILKSIPNREILLQIMIITKILSEKATKSLGDFEKQFIVDPKAVKVVEEFRQTLHEVGKTIESRNKKREYSYDWLLPKAIPNAISI</sequence>
<keyword evidence="3 9" id="KW-0560">Oxidoreductase</keyword>
<dbReference type="SUPFAM" id="SSF48484">
    <property type="entry name" value="Lipoxigenase"/>
    <property type="match status" value="1"/>
</dbReference>
<dbReference type="InterPro" id="IPR036392">
    <property type="entry name" value="PLAT/LH2_dom_sf"/>
</dbReference>
<feature type="domain" description="PLAT" evidence="7">
    <location>
        <begin position="30"/>
        <end position="147"/>
    </location>
</feature>
<dbReference type="SUPFAM" id="SSF49723">
    <property type="entry name" value="Lipase/lipooxygenase domain (PLAT/LH2 domain)"/>
    <property type="match status" value="1"/>
</dbReference>
<evidence type="ECO:0000256" key="6">
    <source>
        <dbReference type="SAM" id="MobiDB-lite"/>
    </source>
</evidence>
<evidence type="ECO:0000313" key="10">
    <source>
        <dbReference type="Proteomes" id="UP000507470"/>
    </source>
</evidence>
<evidence type="ECO:0000256" key="3">
    <source>
        <dbReference type="ARBA" id="ARBA00023002"/>
    </source>
</evidence>
<dbReference type="AlphaFoldDB" id="A0A6J8AYR6"/>
<evidence type="ECO:0000256" key="5">
    <source>
        <dbReference type="PROSITE-ProRule" id="PRU00152"/>
    </source>
</evidence>
<accession>A0A6J8AYR6</accession>
<keyword evidence="4" id="KW-0443">Lipid metabolism</keyword>
<keyword evidence="1" id="KW-0479">Metal-binding</keyword>
<dbReference type="Gene3D" id="2.40.180.10">
    <property type="entry name" value="Catalase core domain"/>
    <property type="match status" value="1"/>
</dbReference>
<keyword evidence="2" id="KW-0223">Dioxygenase</keyword>
<dbReference type="EMBL" id="CACVKT020001989">
    <property type="protein sequence ID" value="CAC5374174.1"/>
    <property type="molecule type" value="Genomic_DNA"/>
</dbReference>
<evidence type="ECO:0000256" key="1">
    <source>
        <dbReference type="ARBA" id="ARBA00022723"/>
    </source>
</evidence>
<feature type="region of interest" description="Disordered" evidence="6">
    <location>
        <begin position="1"/>
        <end position="22"/>
    </location>
</feature>
<dbReference type="GO" id="GO:0004051">
    <property type="term" value="F:arachidonate 5-lipoxygenase activity"/>
    <property type="evidence" value="ECO:0007669"/>
    <property type="project" value="UniProtKB-EC"/>
</dbReference>
<dbReference type="GO" id="GO:0034440">
    <property type="term" value="P:lipid oxidation"/>
    <property type="evidence" value="ECO:0007669"/>
    <property type="project" value="InterPro"/>
</dbReference>
<dbReference type="GO" id="GO:0046872">
    <property type="term" value="F:metal ion binding"/>
    <property type="evidence" value="ECO:0007669"/>
    <property type="project" value="UniProtKB-KW"/>
</dbReference>
<evidence type="ECO:0000256" key="4">
    <source>
        <dbReference type="ARBA" id="ARBA00023098"/>
    </source>
</evidence>
<dbReference type="Gene3D" id="3.10.450.60">
    <property type="match status" value="1"/>
</dbReference>
<dbReference type="PROSITE" id="PS50095">
    <property type="entry name" value="PLAT"/>
    <property type="match status" value="1"/>
</dbReference>
<dbReference type="PANTHER" id="PTHR11771">
    <property type="entry name" value="LIPOXYGENASE"/>
    <property type="match status" value="1"/>
</dbReference>
<evidence type="ECO:0000313" key="9">
    <source>
        <dbReference type="EMBL" id="CAC5374174.1"/>
    </source>
</evidence>
<dbReference type="EC" id="1.13.11.34" evidence="9"/>
<gene>
    <name evidence="9" type="ORF">MCOR_11658</name>
</gene>
<name>A0A6J8AYR6_MYTCO</name>
<dbReference type="InterPro" id="IPR013819">
    <property type="entry name" value="LipOase_C"/>
</dbReference>
<organism evidence="9 10">
    <name type="scientific">Mytilus coruscus</name>
    <name type="common">Sea mussel</name>
    <dbReference type="NCBI Taxonomy" id="42192"/>
    <lineage>
        <taxon>Eukaryota</taxon>
        <taxon>Metazoa</taxon>
        <taxon>Spiralia</taxon>
        <taxon>Lophotrochozoa</taxon>
        <taxon>Mollusca</taxon>
        <taxon>Bivalvia</taxon>
        <taxon>Autobranchia</taxon>
        <taxon>Pteriomorphia</taxon>
        <taxon>Mytilida</taxon>
        <taxon>Mytiloidea</taxon>
        <taxon>Mytilidae</taxon>
        <taxon>Mytilinae</taxon>
        <taxon>Mytilus</taxon>
    </lineage>
</organism>
<dbReference type="Proteomes" id="UP000507470">
    <property type="component" value="Unassembled WGS sequence"/>
</dbReference>
<evidence type="ECO:0000259" key="7">
    <source>
        <dbReference type="PROSITE" id="PS50095"/>
    </source>
</evidence>
<dbReference type="PROSITE" id="PS51393">
    <property type="entry name" value="LIPOXYGENASE_3"/>
    <property type="match status" value="1"/>
</dbReference>
<protein>
    <submittedName>
        <fullName evidence="9">ALOX5</fullName>
        <ecNumber evidence="9">1.13.11.34</ecNumber>
    </submittedName>
</protein>
<reference evidence="9 10" key="1">
    <citation type="submission" date="2020-06" db="EMBL/GenBank/DDBJ databases">
        <authorList>
            <person name="Li R."/>
            <person name="Bekaert M."/>
        </authorList>
    </citation>
    <scope>NUCLEOTIDE SEQUENCE [LARGE SCALE GENOMIC DNA]</scope>
    <source>
        <strain evidence="10">wild</strain>
    </source>
</reference>
<keyword evidence="10" id="KW-1185">Reference proteome</keyword>
<dbReference type="Pfam" id="PF00305">
    <property type="entry name" value="Lipoxygenase"/>
    <property type="match status" value="1"/>
</dbReference>
<dbReference type="Gene3D" id="1.20.245.10">
    <property type="entry name" value="Lipoxygenase-1, Domain 5"/>
    <property type="match status" value="1"/>
</dbReference>
<dbReference type="InterPro" id="IPR001024">
    <property type="entry name" value="PLAT/LH2_dom"/>
</dbReference>
<dbReference type="SMART" id="SM00308">
    <property type="entry name" value="LH2"/>
    <property type="match status" value="1"/>
</dbReference>
<evidence type="ECO:0000256" key="2">
    <source>
        <dbReference type="ARBA" id="ARBA00022964"/>
    </source>
</evidence>
<evidence type="ECO:0000259" key="8">
    <source>
        <dbReference type="PROSITE" id="PS51393"/>
    </source>
</evidence>